<proteinExistence type="predicted"/>
<feature type="non-terminal residue" evidence="2">
    <location>
        <position position="191"/>
    </location>
</feature>
<accession>A0A1D1YRQ2</accession>
<dbReference type="InterPro" id="IPR050468">
    <property type="entry name" value="Cuticle_Struct_Prot"/>
</dbReference>
<dbReference type="PRINTS" id="PR00947">
    <property type="entry name" value="CUTICLE"/>
</dbReference>
<dbReference type="InterPro" id="IPR000618">
    <property type="entry name" value="Insect_cuticle"/>
</dbReference>
<evidence type="ECO:0000256" key="1">
    <source>
        <dbReference type="SAM" id="MobiDB-lite"/>
    </source>
</evidence>
<evidence type="ECO:0000313" key="2">
    <source>
        <dbReference type="EMBL" id="JAT57296.1"/>
    </source>
</evidence>
<name>A0A1D1YRQ2_9ARAE</name>
<organism evidence="2">
    <name type="scientific">Anthurium amnicola</name>
    <dbReference type="NCBI Taxonomy" id="1678845"/>
    <lineage>
        <taxon>Eukaryota</taxon>
        <taxon>Viridiplantae</taxon>
        <taxon>Streptophyta</taxon>
        <taxon>Embryophyta</taxon>
        <taxon>Tracheophyta</taxon>
        <taxon>Spermatophyta</taxon>
        <taxon>Magnoliopsida</taxon>
        <taxon>Liliopsida</taxon>
        <taxon>Araceae</taxon>
        <taxon>Pothoideae</taxon>
        <taxon>Potheae</taxon>
        <taxon>Anthurium</taxon>
    </lineage>
</organism>
<reference evidence="2" key="1">
    <citation type="submission" date="2015-07" db="EMBL/GenBank/DDBJ databases">
        <title>Transcriptome Assembly of Anthurium amnicola.</title>
        <authorList>
            <person name="Suzuki J."/>
        </authorList>
    </citation>
    <scope>NUCLEOTIDE SEQUENCE</scope>
</reference>
<protein>
    <submittedName>
        <fullName evidence="2">Endocuticle structural glycoprotein SgAbd-8</fullName>
    </submittedName>
</protein>
<dbReference type="PANTHER" id="PTHR10380">
    <property type="entry name" value="CUTICLE PROTEIN"/>
    <property type="match status" value="1"/>
</dbReference>
<feature type="non-terminal residue" evidence="2">
    <location>
        <position position="1"/>
    </location>
</feature>
<dbReference type="GO" id="GO:0062129">
    <property type="term" value="C:chitin-based extracellular matrix"/>
    <property type="evidence" value="ECO:0007669"/>
    <property type="project" value="TreeGrafter"/>
</dbReference>
<dbReference type="Pfam" id="PF00379">
    <property type="entry name" value="Chitin_bind_4"/>
    <property type="match status" value="1"/>
</dbReference>
<gene>
    <name evidence="2" type="primary">CUD8</name>
    <name evidence="2" type="ORF">g.64908</name>
</gene>
<dbReference type="PANTHER" id="PTHR10380:SF173">
    <property type="entry name" value="CUTICULAR PROTEIN 47EF, ISOFORM C-RELATED"/>
    <property type="match status" value="1"/>
</dbReference>
<dbReference type="EMBL" id="GDJX01010640">
    <property type="protein sequence ID" value="JAT57296.1"/>
    <property type="molecule type" value="Transcribed_RNA"/>
</dbReference>
<dbReference type="AlphaFoldDB" id="A0A1D1YRQ2"/>
<dbReference type="PROSITE" id="PS51155">
    <property type="entry name" value="CHIT_BIND_RR_2"/>
    <property type="match status" value="1"/>
</dbReference>
<feature type="region of interest" description="Disordered" evidence="1">
    <location>
        <begin position="1"/>
        <end position="27"/>
    </location>
</feature>
<sequence>IILSPSPPARSACPARASSPSTSPKTTAVLHPKMNALVLCTLALASLAAARPQFNQFTNQYQPQQQQQVQQVQQQVVQNQVDQQQRQYYQQPQQYVQQPQQFVQQPQQFVQPQQYAQPQQQFAFRDDASSTTTPIPILSYVNEVNPDGSYHYSYETGNGIKADESGKINNAGQENEALAVQGSYSYVGDDG</sequence>
<feature type="compositionally biased region" description="Low complexity" evidence="1">
    <location>
        <begin position="9"/>
        <end position="27"/>
    </location>
</feature>